<dbReference type="GO" id="GO:0016567">
    <property type="term" value="P:protein ubiquitination"/>
    <property type="evidence" value="ECO:0007669"/>
    <property type="project" value="TreeGrafter"/>
</dbReference>
<keyword evidence="3" id="KW-0862">Zinc</keyword>
<dbReference type="GeneID" id="36568497"/>
<dbReference type="Proteomes" id="UP000241107">
    <property type="component" value="Unassembled WGS sequence"/>
</dbReference>
<dbReference type="OrthoDB" id="8062037at2759"/>
<evidence type="ECO:0000313" key="9">
    <source>
        <dbReference type="EMBL" id="PSK33917.1"/>
    </source>
</evidence>
<feature type="region of interest" description="Disordered" evidence="5">
    <location>
        <begin position="464"/>
        <end position="566"/>
    </location>
</feature>
<feature type="domain" description="RING-type" evidence="8">
    <location>
        <begin position="365"/>
        <end position="408"/>
    </location>
</feature>
<dbReference type="Pfam" id="PF13639">
    <property type="entry name" value="zf-RING_2"/>
    <property type="match status" value="1"/>
</dbReference>
<dbReference type="PANTHER" id="PTHR45969:SF69">
    <property type="entry name" value="FINGER DOMAIN PROTEIN, PUTATIVE (AFU_ORTHOLOGUE AFUA_3G12190)-RELATED"/>
    <property type="match status" value="1"/>
</dbReference>
<dbReference type="GO" id="GO:0008270">
    <property type="term" value="F:zinc ion binding"/>
    <property type="evidence" value="ECO:0007669"/>
    <property type="project" value="UniProtKB-KW"/>
</dbReference>
<reference evidence="9 10" key="1">
    <citation type="submission" date="2018-03" db="EMBL/GenBank/DDBJ databases">
        <title>Candida pseudohaemulonii genome assembly and annotation.</title>
        <authorList>
            <person name="Munoz J.F."/>
            <person name="Gade L.G."/>
            <person name="Chow N.A."/>
            <person name="Litvintseva A.P."/>
            <person name="Loparev V.N."/>
            <person name="Cuomo C.A."/>
        </authorList>
    </citation>
    <scope>NUCLEOTIDE SEQUENCE [LARGE SCALE GENOMIC DNA]</scope>
    <source>
        <strain evidence="9 10">B12108</strain>
    </source>
</reference>
<evidence type="ECO:0000256" key="5">
    <source>
        <dbReference type="SAM" id="MobiDB-lite"/>
    </source>
</evidence>
<keyword evidence="10" id="KW-1185">Reference proteome</keyword>
<dbReference type="PANTHER" id="PTHR45969">
    <property type="entry name" value="RING ZINC FINGER PROTEIN-RELATED"/>
    <property type="match status" value="1"/>
</dbReference>
<proteinExistence type="predicted"/>
<keyword evidence="7" id="KW-0732">Signal</keyword>
<evidence type="ECO:0000256" key="6">
    <source>
        <dbReference type="SAM" id="Phobius"/>
    </source>
</evidence>
<keyword evidence="1" id="KW-0479">Metal-binding</keyword>
<feature type="signal peptide" evidence="7">
    <location>
        <begin position="1"/>
        <end position="23"/>
    </location>
</feature>
<dbReference type="PROSITE" id="PS50089">
    <property type="entry name" value="ZF_RING_2"/>
    <property type="match status" value="1"/>
</dbReference>
<dbReference type="GO" id="GO:0061630">
    <property type="term" value="F:ubiquitin protein ligase activity"/>
    <property type="evidence" value="ECO:0007669"/>
    <property type="project" value="TreeGrafter"/>
</dbReference>
<comment type="caution">
    <text evidence="9">The sequence shown here is derived from an EMBL/GenBank/DDBJ whole genome shotgun (WGS) entry which is preliminary data.</text>
</comment>
<evidence type="ECO:0000256" key="2">
    <source>
        <dbReference type="ARBA" id="ARBA00022771"/>
    </source>
</evidence>
<dbReference type="VEuPathDB" id="FungiDB:C7M61_005110"/>
<accession>A0A2P7YD99</accession>
<keyword evidence="6" id="KW-0472">Membrane</keyword>
<dbReference type="EMBL" id="PYFQ01000021">
    <property type="protein sequence ID" value="PSK33917.1"/>
    <property type="molecule type" value="Genomic_DNA"/>
</dbReference>
<feature type="chain" id="PRO_5015124584" description="RING-type domain-containing protein" evidence="7">
    <location>
        <begin position="24"/>
        <end position="566"/>
    </location>
</feature>
<evidence type="ECO:0000259" key="8">
    <source>
        <dbReference type="PROSITE" id="PS50089"/>
    </source>
</evidence>
<evidence type="ECO:0000256" key="7">
    <source>
        <dbReference type="SAM" id="SignalP"/>
    </source>
</evidence>
<sequence length="566" mass="63302">MPRARRLVAIFTIVVAAVVLVKAISASQLQLGDALFLTKNSIKEYRLSAMCKSRYFAGCTSDAEKTQDSGKVVDLDIDLDSPFTNVVNLVFPIDLIVSYNYSNETYEMVARYASFSPIISRSLTAEYAIVPGDACEGPWVPENKDDVKDKILIVLRGKCTFVRKILNLLNSDLLPRAIIVANDEPYRALITMYLASFNADGKLATPILFILNEDFKMLGTIEREHLELLIRTAAFDNWINLLLSMAVSPPLLILICYLLIRTLQMCRRRRVSAMNQRLVKNLPVYIYHRNHLVPTQSFYYYLTATYQTSDIPLVPSSSEDVASMVEPETPASMKNFVINGTDLYLMRKQFGLLFAPDDFFPTFKCPICLDKFTPLQLRVLVLDCHHIFHEKCLSNWLINFRRTCPLCNDVMRPTETLPLLTSLVAPPAVDLGQMERTIGLPGCSQLNTLPEVRSTAAVRSFQLESATELSPQTSPETLPENASSNSSFVTSFSQQENPPASQLESPGRNSATSSLPSAYFTPGLSVETRYEEAEDTMTGERRALELSRSTMFTASSSSTASTIRMN</sequence>
<evidence type="ECO:0000256" key="3">
    <source>
        <dbReference type="ARBA" id="ARBA00022833"/>
    </source>
</evidence>
<feature type="compositionally biased region" description="Polar residues" evidence="5">
    <location>
        <begin position="464"/>
        <end position="482"/>
    </location>
</feature>
<keyword evidence="6" id="KW-0812">Transmembrane</keyword>
<dbReference type="RefSeq" id="XP_024711483.1">
    <property type="nucleotide sequence ID" value="XM_024860421.1"/>
</dbReference>
<feature type="compositionally biased region" description="Low complexity" evidence="5">
    <location>
        <begin position="547"/>
        <end position="566"/>
    </location>
</feature>
<dbReference type="InterPro" id="IPR001841">
    <property type="entry name" value="Znf_RING"/>
</dbReference>
<evidence type="ECO:0000256" key="1">
    <source>
        <dbReference type="ARBA" id="ARBA00022723"/>
    </source>
</evidence>
<feature type="transmembrane region" description="Helical" evidence="6">
    <location>
        <begin position="238"/>
        <end position="260"/>
    </location>
</feature>
<dbReference type="SUPFAM" id="SSF57850">
    <property type="entry name" value="RING/U-box"/>
    <property type="match status" value="1"/>
</dbReference>
<gene>
    <name evidence="9" type="ORF">C7M61_005110</name>
</gene>
<dbReference type="Gene3D" id="3.30.40.10">
    <property type="entry name" value="Zinc/RING finger domain, C3HC4 (zinc finger)"/>
    <property type="match status" value="1"/>
</dbReference>
<organism evidence="9 10">
    <name type="scientific">Candidozyma pseudohaemuli</name>
    <dbReference type="NCBI Taxonomy" id="418784"/>
    <lineage>
        <taxon>Eukaryota</taxon>
        <taxon>Fungi</taxon>
        <taxon>Dikarya</taxon>
        <taxon>Ascomycota</taxon>
        <taxon>Saccharomycotina</taxon>
        <taxon>Pichiomycetes</taxon>
        <taxon>Metschnikowiaceae</taxon>
        <taxon>Candidozyma</taxon>
    </lineage>
</organism>
<dbReference type="CDD" id="cd16448">
    <property type="entry name" value="RING-H2"/>
    <property type="match status" value="1"/>
</dbReference>
<keyword evidence="6" id="KW-1133">Transmembrane helix</keyword>
<feature type="compositionally biased region" description="Polar residues" evidence="5">
    <location>
        <begin position="494"/>
        <end position="516"/>
    </location>
</feature>
<protein>
    <recommendedName>
        <fullName evidence="8">RING-type domain-containing protein</fullName>
    </recommendedName>
</protein>
<dbReference type="STRING" id="418784.A0A2P7YD99"/>
<evidence type="ECO:0000313" key="10">
    <source>
        <dbReference type="Proteomes" id="UP000241107"/>
    </source>
</evidence>
<feature type="compositionally biased region" description="Low complexity" evidence="5">
    <location>
        <begin position="483"/>
        <end position="493"/>
    </location>
</feature>
<keyword evidence="2 4" id="KW-0863">Zinc-finger</keyword>
<dbReference type="SMART" id="SM00184">
    <property type="entry name" value="RING"/>
    <property type="match status" value="1"/>
</dbReference>
<dbReference type="Gene3D" id="3.50.30.30">
    <property type="match status" value="1"/>
</dbReference>
<evidence type="ECO:0000256" key="4">
    <source>
        <dbReference type="PROSITE-ProRule" id="PRU00175"/>
    </source>
</evidence>
<dbReference type="AlphaFoldDB" id="A0A2P7YD99"/>
<dbReference type="InterPro" id="IPR013083">
    <property type="entry name" value="Znf_RING/FYVE/PHD"/>
</dbReference>
<name>A0A2P7YD99_9ASCO</name>